<feature type="domain" description="CPAF-like PDZ" evidence="2">
    <location>
        <begin position="170"/>
        <end position="298"/>
    </location>
</feature>
<evidence type="ECO:0000313" key="4">
    <source>
        <dbReference type="Proteomes" id="UP000250266"/>
    </source>
</evidence>
<keyword evidence="4" id="KW-1185">Reference proteome</keyword>
<dbReference type="InterPro" id="IPR056186">
    <property type="entry name" value="PDZ_CPAF-rel"/>
</dbReference>
<evidence type="ECO:0000256" key="1">
    <source>
        <dbReference type="SAM" id="SignalP"/>
    </source>
</evidence>
<dbReference type="Proteomes" id="UP000250266">
    <property type="component" value="Unassembled WGS sequence"/>
</dbReference>
<reference evidence="3 4" key="1">
    <citation type="journal article" date="2016" name="Nat. Commun.">
        <title>Ectomycorrhizal ecology is imprinted in the genome of the dominant symbiotic fungus Cenococcum geophilum.</title>
        <authorList>
            <consortium name="DOE Joint Genome Institute"/>
            <person name="Peter M."/>
            <person name="Kohler A."/>
            <person name="Ohm R.A."/>
            <person name="Kuo A."/>
            <person name="Krutzmann J."/>
            <person name="Morin E."/>
            <person name="Arend M."/>
            <person name="Barry K.W."/>
            <person name="Binder M."/>
            <person name="Choi C."/>
            <person name="Clum A."/>
            <person name="Copeland A."/>
            <person name="Grisel N."/>
            <person name="Haridas S."/>
            <person name="Kipfer T."/>
            <person name="LaButti K."/>
            <person name="Lindquist E."/>
            <person name="Lipzen A."/>
            <person name="Maire R."/>
            <person name="Meier B."/>
            <person name="Mihaltcheva S."/>
            <person name="Molinier V."/>
            <person name="Murat C."/>
            <person name="Poggeler S."/>
            <person name="Quandt C.A."/>
            <person name="Sperisen C."/>
            <person name="Tritt A."/>
            <person name="Tisserant E."/>
            <person name="Crous P.W."/>
            <person name="Henrissat B."/>
            <person name="Nehls U."/>
            <person name="Egli S."/>
            <person name="Spatafora J.W."/>
            <person name="Grigoriev I.V."/>
            <person name="Martin F.M."/>
        </authorList>
    </citation>
    <scope>NUCLEOTIDE SEQUENCE [LARGE SCALE GENOMIC DNA]</scope>
    <source>
        <strain evidence="3 4">CBS 459.81</strain>
    </source>
</reference>
<dbReference type="AlphaFoldDB" id="A0A8E2JJT0"/>
<evidence type="ECO:0000259" key="2">
    <source>
        <dbReference type="Pfam" id="PF23658"/>
    </source>
</evidence>
<sequence length="754" mass="81983">MRVAILTTFFGFFFALASSAPVAPAPKLHVLHARQNATGATNTTAPCASVSSAYFGQVNPSPTVPAQMAMDCIKSVPLNVTAAKILIKDIRPFIQWQSTLAYLKNPPVEYVTKIQAAVDIMAGLDYIDAQLTAGAYSGEYDFGSSLYQLIHSAHDGHFSYIPDSVGNIFTFGRTVPLVSVSEDGQMLPAIFAYVDVLGTQFHNISYTPSAVVKIDGQDANTFLQNWSQWGSLQDRDALYNNVFYELAQISLGASGSATGTFSGGGRGRYVYPGAHTTLTFANGTSRTFQNYARVLVNMRGIQTGEDLQRNYFYYDAAASAESISNVNGETPVRVSATSPSTPPGYPEAVVPGPLNLINGYYIDSPDYNDIAVLSVPSFVSNSYAESDFQLTTTRFIPKALADGKTKLIIDLSANGGGTILQGYDMFKQLFPSILPYGATRFRAHEAVDLIGQSYSALGSKYPRSLNDTNSTIVGVQSTYFDYETDADVNYHPFTSWPDKYGPVTFNGDNFTQIARWNLTDTFITLASGGIEITGYGTRSNFTTQPFKAENIVIVYDGYCASTCTIFSELMRQQAGVKTIAMGGRSNKNPIQAVGGVKGTNNYQWGYIQGLAQQAVEIAAPDQQERYNKSVLANYYTDAPFSRASGSPGCNVRDGLRQDDDSGIPLQFRYEAADCRLFYTPEMTVDATAIWKAAADAQWNGGKCVESGSYGKRDEVTTRLSRRTGAVDWAQKKRLEESLALETNPNISGDGLMLP</sequence>
<feature type="signal peptide" evidence="1">
    <location>
        <begin position="1"/>
        <end position="19"/>
    </location>
</feature>
<dbReference type="OrthoDB" id="27214at2759"/>
<dbReference type="InterPro" id="IPR029045">
    <property type="entry name" value="ClpP/crotonase-like_dom_sf"/>
</dbReference>
<accession>A0A8E2JJT0</accession>
<dbReference type="Pfam" id="PF23658">
    <property type="entry name" value="PDZ_CPAF_rel"/>
    <property type="match status" value="1"/>
</dbReference>
<feature type="chain" id="PRO_5034180133" evidence="1">
    <location>
        <begin position="20"/>
        <end position="754"/>
    </location>
</feature>
<name>A0A8E2JJT0_9PEZI</name>
<keyword evidence="1" id="KW-0732">Signal</keyword>
<organism evidence="3 4">
    <name type="scientific">Lepidopterella palustris CBS 459.81</name>
    <dbReference type="NCBI Taxonomy" id="1314670"/>
    <lineage>
        <taxon>Eukaryota</taxon>
        <taxon>Fungi</taxon>
        <taxon>Dikarya</taxon>
        <taxon>Ascomycota</taxon>
        <taxon>Pezizomycotina</taxon>
        <taxon>Dothideomycetes</taxon>
        <taxon>Pleosporomycetidae</taxon>
        <taxon>Mytilinidiales</taxon>
        <taxon>Argynnaceae</taxon>
        <taxon>Lepidopterella</taxon>
    </lineage>
</organism>
<protein>
    <submittedName>
        <fullName evidence="3">Peptidase S41 family protein</fullName>
    </submittedName>
</protein>
<gene>
    <name evidence="3" type="ORF">K432DRAFT_52054</name>
</gene>
<proteinExistence type="predicted"/>
<dbReference type="SUPFAM" id="SSF52096">
    <property type="entry name" value="ClpP/crotonase"/>
    <property type="match status" value="1"/>
</dbReference>
<dbReference type="InterPro" id="IPR052766">
    <property type="entry name" value="S41A_metabolite_peptidase"/>
</dbReference>
<evidence type="ECO:0000313" key="3">
    <source>
        <dbReference type="EMBL" id="OCK85295.1"/>
    </source>
</evidence>
<dbReference type="PANTHER" id="PTHR37049:SF4">
    <property type="entry name" value="RHODANESE DOMAIN-CONTAINING PROTEIN"/>
    <property type="match status" value="1"/>
</dbReference>
<dbReference type="PANTHER" id="PTHR37049">
    <property type="entry name" value="PEPTIDASE S41 FAMILY PROTEIN"/>
    <property type="match status" value="1"/>
</dbReference>
<dbReference type="Gene3D" id="3.90.226.10">
    <property type="entry name" value="2-enoyl-CoA Hydratase, Chain A, domain 1"/>
    <property type="match status" value="1"/>
</dbReference>
<dbReference type="EMBL" id="KV744821">
    <property type="protein sequence ID" value="OCK85295.1"/>
    <property type="molecule type" value="Genomic_DNA"/>
</dbReference>